<evidence type="ECO:0000313" key="7">
    <source>
        <dbReference type="Proteomes" id="UP000029868"/>
    </source>
</evidence>
<dbReference type="Pfam" id="PF01152">
    <property type="entry name" value="Bac_globin"/>
    <property type="match status" value="1"/>
</dbReference>
<keyword evidence="4 5" id="KW-0408">Iron</keyword>
<dbReference type="OrthoDB" id="9795814at2"/>
<evidence type="ECO:0000256" key="5">
    <source>
        <dbReference type="PIRSR" id="PIRSR601486-1"/>
    </source>
</evidence>
<dbReference type="GO" id="GO:0020037">
    <property type="term" value="F:heme binding"/>
    <property type="evidence" value="ECO:0007669"/>
    <property type="project" value="InterPro"/>
</dbReference>
<dbReference type="SUPFAM" id="SSF46458">
    <property type="entry name" value="Globin-like"/>
    <property type="match status" value="1"/>
</dbReference>
<proteinExistence type="predicted"/>
<dbReference type="Gene3D" id="1.10.490.10">
    <property type="entry name" value="Globins"/>
    <property type="match status" value="1"/>
</dbReference>
<evidence type="ECO:0000256" key="1">
    <source>
        <dbReference type="ARBA" id="ARBA00022448"/>
    </source>
</evidence>
<keyword evidence="1" id="KW-0813">Transport</keyword>
<evidence type="ECO:0000256" key="4">
    <source>
        <dbReference type="ARBA" id="ARBA00023004"/>
    </source>
</evidence>
<comment type="caution">
    <text evidence="6">The sequence shown here is derived from an EMBL/GenBank/DDBJ whole genome shotgun (WGS) entry which is preliminary data.</text>
</comment>
<accession>A0A099KPC9</accession>
<feature type="binding site" description="distal binding residue" evidence="5">
    <location>
        <position position="46"/>
    </location>
    <ligand>
        <name>heme</name>
        <dbReference type="ChEBI" id="CHEBI:30413"/>
    </ligand>
    <ligandPart>
        <name>Fe</name>
        <dbReference type="ChEBI" id="CHEBI:18248"/>
    </ligandPart>
</feature>
<dbReference type="AlphaFoldDB" id="A0A099KPC9"/>
<dbReference type="PATRIC" id="fig|28229.3.peg.2653"/>
<keyword evidence="2 5" id="KW-0349">Heme</keyword>
<sequence>MISLYDKYGGFDTFSMVVGNFYQKILDSEELAPYFETVNMERLMSHQTQFIATALGGPDKYARVDLRAVHAPYKITVPHFHEVVELLEESLDEASVEQEDISSIITLISGLMDQIATSE</sequence>
<evidence type="ECO:0000256" key="2">
    <source>
        <dbReference type="ARBA" id="ARBA00022617"/>
    </source>
</evidence>
<dbReference type="InterPro" id="IPR001486">
    <property type="entry name" value="Hemoglobin_trunc"/>
</dbReference>
<dbReference type="InterPro" id="IPR009050">
    <property type="entry name" value="Globin-like_sf"/>
</dbReference>
<evidence type="ECO:0000256" key="3">
    <source>
        <dbReference type="ARBA" id="ARBA00022723"/>
    </source>
</evidence>
<reference evidence="6 7" key="1">
    <citation type="submission" date="2014-08" db="EMBL/GenBank/DDBJ databases">
        <title>Genomic and Phenotypic Diversity of Colwellia psychrerythraea strains from Disparate Marine Basins.</title>
        <authorList>
            <person name="Techtmann S.M."/>
            <person name="Stelling S.C."/>
            <person name="Utturkar S.M."/>
            <person name="Alshibli N."/>
            <person name="Harris A."/>
            <person name="Brown S.D."/>
            <person name="Hazen T.C."/>
        </authorList>
    </citation>
    <scope>NUCLEOTIDE SEQUENCE [LARGE SCALE GENOMIC DNA]</scope>
    <source>
        <strain evidence="6 7">GAB14E</strain>
    </source>
</reference>
<keyword evidence="3 5" id="KW-0479">Metal-binding</keyword>
<dbReference type="CDD" id="cd00454">
    <property type="entry name" value="TrHb1_N"/>
    <property type="match status" value="1"/>
</dbReference>
<dbReference type="InterPro" id="IPR012292">
    <property type="entry name" value="Globin/Proto"/>
</dbReference>
<evidence type="ECO:0000313" key="6">
    <source>
        <dbReference type="EMBL" id="KGJ91777.1"/>
    </source>
</evidence>
<protein>
    <submittedName>
        <fullName evidence="6">Globin</fullName>
    </submittedName>
</protein>
<dbReference type="GO" id="GO:0019825">
    <property type="term" value="F:oxygen binding"/>
    <property type="evidence" value="ECO:0007669"/>
    <property type="project" value="InterPro"/>
</dbReference>
<dbReference type="EMBL" id="JQEC01000039">
    <property type="protein sequence ID" value="KGJ91777.1"/>
    <property type="molecule type" value="Genomic_DNA"/>
</dbReference>
<dbReference type="GO" id="GO:0046872">
    <property type="term" value="F:metal ion binding"/>
    <property type="evidence" value="ECO:0007669"/>
    <property type="project" value="UniProtKB-KW"/>
</dbReference>
<dbReference type="Proteomes" id="UP000029868">
    <property type="component" value="Unassembled WGS sequence"/>
</dbReference>
<name>A0A099KPC9_COLPS</name>
<dbReference type="RefSeq" id="WP_033082681.1">
    <property type="nucleotide sequence ID" value="NZ_JQEC01000039.1"/>
</dbReference>
<gene>
    <name evidence="6" type="ORF">GAB14E_2934</name>
</gene>
<organism evidence="6 7">
    <name type="scientific">Colwellia psychrerythraea</name>
    <name type="common">Vibrio psychroerythus</name>
    <dbReference type="NCBI Taxonomy" id="28229"/>
    <lineage>
        <taxon>Bacteria</taxon>
        <taxon>Pseudomonadati</taxon>
        <taxon>Pseudomonadota</taxon>
        <taxon>Gammaproteobacteria</taxon>
        <taxon>Alteromonadales</taxon>
        <taxon>Colwelliaceae</taxon>
        <taxon>Colwellia</taxon>
    </lineage>
</organism>